<comment type="caution">
    <text evidence="1">The sequence shown here is derived from an EMBL/GenBank/DDBJ whole genome shotgun (WGS) entry which is preliminary data.</text>
</comment>
<keyword evidence="2" id="KW-1185">Reference proteome</keyword>
<evidence type="ECO:0000313" key="2">
    <source>
        <dbReference type="Proteomes" id="UP000020467"/>
    </source>
</evidence>
<accession>A0A010RQZ1</accession>
<dbReference type="EMBL" id="JARH01000269">
    <property type="protein sequence ID" value="EXF82881.1"/>
    <property type="molecule type" value="Genomic_DNA"/>
</dbReference>
<name>A0A010RQZ1_9PEZI</name>
<organism evidence="1 2">
    <name type="scientific">Colletotrichum fioriniae PJ7</name>
    <dbReference type="NCBI Taxonomy" id="1445577"/>
    <lineage>
        <taxon>Eukaryota</taxon>
        <taxon>Fungi</taxon>
        <taxon>Dikarya</taxon>
        <taxon>Ascomycota</taxon>
        <taxon>Pezizomycotina</taxon>
        <taxon>Sordariomycetes</taxon>
        <taxon>Hypocreomycetidae</taxon>
        <taxon>Glomerellales</taxon>
        <taxon>Glomerellaceae</taxon>
        <taxon>Colletotrichum</taxon>
        <taxon>Colletotrichum acutatum species complex</taxon>
    </lineage>
</organism>
<gene>
    <name evidence="1" type="ORF">CFIO01_01251</name>
</gene>
<dbReference type="KEGG" id="cfj:CFIO01_01251"/>
<sequence>MLSARASYQKKLKSGSSARAIFFTTPSMNMPTAPLLLLHPANAPILGAVLGPLVVEELRPKDAQCCPGPGPQGWPSFSNLKKSPRPKAASLKGKLQNQSFNLKSPVELCHVLCPMRTSAWLRSRPSSLSTIFLLSGYLAE</sequence>
<dbReference type="Proteomes" id="UP000020467">
    <property type="component" value="Unassembled WGS sequence"/>
</dbReference>
<evidence type="ECO:0000313" key="1">
    <source>
        <dbReference type="EMBL" id="EXF82881.1"/>
    </source>
</evidence>
<proteinExistence type="predicted"/>
<dbReference type="AlphaFoldDB" id="A0A010RQZ1"/>
<reference evidence="1 2" key="1">
    <citation type="submission" date="2014-02" db="EMBL/GenBank/DDBJ databases">
        <title>The genome sequence of Colletotrichum fioriniae PJ7.</title>
        <authorList>
            <person name="Baroncelli R."/>
            <person name="Thon M.R."/>
        </authorList>
    </citation>
    <scope>NUCLEOTIDE SEQUENCE [LARGE SCALE GENOMIC DNA]</scope>
    <source>
        <strain evidence="1 2">PJ7</strain>
    </source>
</reference>
<dbReference type="HOGENOM" id="CLU_1835003_0_0_1"/>
<protein>
    <submittedName>
        <fullName evidence="1">Uncharacterized protein</fullName>
    </submittedName>
</protein>